<dbReference type="Proteomes" id="UP000823616">
    <property type="component" value="Unassembled WGS sequence"/>
</dbReference>
<reference evidence="1" key="1">
    <citation type="submission" date="2020-10" db="EMBL/GenBank/DDBJ databases">
        <authorList>
            <person name="Gilroy R."/>
        </authorList>
    </citation>
    <scope>NUCLEOTIDE SEQUENCE</scope>
    <source>
        <strain evidence="1">B3-4054</strain>
    </source>
</reference>
<name>A0A9D9ELY6_9SPIR</name>
<gene>
    <name evidence="1" type="ORF">IAA96_04090</name>
</gene>
<protein>
    <submittedName>
        <fullName evidence="1">Uncharacterized protein</fullName>
    </submittedName>
</protein>
<organism evidence="1 2">
    <name type="scientific">Candidatus Avitreponema avistercoris</name>
    <dbReference type="NCBI Taxonomy" id="2840705"/>
    <lineage>
        <taxon>Bacteria</taxon>
        <taxon>Pseudomonadati</taxon>
        <taxon>Spirochaetota</taxon>
        <taxon>Spirochaetia</taxon>
        <taxon>Spirochaetales</taxon>
        <taxon>Candidatus Avitreponema</taxon>
    </lineage>
</organism>
<evidence type="ECO:0000313" key="1">
    <source>
        <dbReference type="EMBL" id="MBO8450267.1"/>
    </source>
</evidence>
<proteinExistence type="predicted"/>
<sequence length="74" mass="8590">MKSLYCDICKKEISEPVAGRNYFHIREFDICEPCKDAVDARLRPVLRGHYPFSTDWYEQEVISFIEKGCASGRA</sequence>
<comment type="caution">
    <text evidence="1">The sequence shown here is derived from an EMBL/GenBank/DDBJ whole genome shotgun (WGS) entry which is preliminary data.</text>
</comment>
<accession>A0A9D9ELY6</accession>
<reference evidence="1" key="2">
    <citation type="journal article" date="2021" name="PeerJ">
        <title>Extensive microbial diversity within the chicken gut microbiome revealed by metagenomics and culture.</title>
        <authorList>
            <person name="Gilroy R."/>
            <person name="Ravi A."/>
            <person name="Getino M."/>
            <person name="Pursley I."/>
            <person name="Horton D.L."/>
            <person name="Alikhan N.F."/>
            <person name="Baker D."/>
            <person name="Gharbi K."/>
            <person name="Hall N."/>
            <person name="Watson M."/>
            <person name="Adriaenssens E.M."/>
            <person name="Foster-Nyarko E."/>
            <person name="Jarju S."/>
            <person name="Secka A."/>
            <person name="Antonio M."/>
            <person name="Oren A."/>
            <person name="Chaudhuri R.R."/>
            <person name="La Ragione R."/>
            <person name="Hildebrand F."/>
            <person name="Pallen M.J."/>
        </authorList>
    </citation>
    <scope>NUCLEOTIDE SEQUENCE</scope>
    <source>
        <strain evidence="1">B3-4054</strain>
    </source>
</reference>
<evidence type="ECO:0000313" key="2">
    <source>
        <dbReference type="Proteomes" id="UP000823616"/>
    </source>
</evidence>
<dbReference type="AlphaFoldDB" id="A0A9D9ELY6"/>
<dbReference type="EMBL" id="JADIMS010000066">
    <property type="protein sequence ID" value="MBO8450267.1"/>
    <property type="molecule type" value="Genomic_DNA"/>
</dbReference>